<reference evidence="1 2" key="1">
    <citation type="submission" date="2021-06" db="EMBL/GenBank/DDBJ databases">
        <authorList>
            <person name="Palmer J.M."/>
        </authorList>
    </citation>
    <scope>NUCLEOTIDE SEQUENCE [LARGE SCALE GENOMIC DNA]</scope>
    <source>
        <strain evidence="1 2">CL_MEX2019</strain>
        <tissue evidence="1">Muscle</tissue>
    </source>
</reference>
<organism evidence="1 2">
    <name type="scientific">Characodon lateralis</name>
    <dbReference type="NCBI Taxonomy" id="208331"/>
    <lineage>
        <taxon>Eukaryota</taxon>
        <taxon>Metazoa</taxon>
        <taxon>Chordata</taxon>
        <taxon>Craniata</taxon>
        <taxon>Vertebrata</taxon>
        <taxon>Euteleostomi</taxon>
        <taxon>Actinopterygii</taxon>
        <taxon>Neopterygii</taxon>
        <taxon>Teleostei</taxon>
        <taxon>Neoteleostei</taxon>
        <taxon>Acanthomorphata</taxon>
        <taxon>Ovalentaria</taxon>
        <taxon>Atherinomorphae</taxon>
        <taxon>Cyprinodontiformes</taxon>
        <taxon>Goodeidae</taxon>
        <taxon>Characodon</taxon>
    </lineage>
</organism>
<proteinExistence type="predicted"/>
<evidence type="ECO:0000313" key="2">
    <source>
        <dbReference type="Proteomes" id="UP001352852"/>
    </source>
</evidence>
<gene>
    <name evidence="1" type="ORF">CHARACLAT_026951</name>
</gene>
<dbReference type="EMBL" id="JAHUTJ010060707">
    <property type="protein sequence ID" value="MED6288480.1"/>
    <property type="molecule type" value="Genomic_DNA"/>
</dbReference>
<sequence>EKTECSMTDSVMSKAATMEIPINSNGGTRALAEDDSLEQCDAEAACVGHARKDEDWQNGEERWVSDGVDGARVRTGMVTVSLMEGMTARNSLAKQSDGVTWVYTEQHFIG</sequence>
<evidence type="ECO:0000313" key="1">
    <source>
        <dbReference type="EMBL" id="MED6288480.1"/>
    </source>
</evidence>
<keyword evidence="2" id="KW-1185">Reference proteome</keyword>
<comment type="caution">
    <text evidence="1">The sequence shown here is derived from an EMBL/GenBank/DDBJ whole genome shotgun (WGS) entry which is preliminary data.</text>
</comment>
<feature type="non-terminal residue" evidence="1">
    <location>
        <position position="1"/>
    </location>
</feature>
<dbReference type="Proteomes" id="UP001352852">
    <property type="component" value="Unassembled WGS sequence"/>
</dbReference>
<accession>A0ABU7EQV1</accession>
<protein>
    <submittedName>
        <fullName evidence="1">Uncharacterized protein</fullName>
    </submittedName>
</protein>
<name>A0ABU7EQV1_9TELE</name>